<sequence length="117" mass="12384">MKRTRLTIWLLSGLCSITAASCSCKEKSDPEPEQTTVKVSYAQTYCSDRWGQAQGTQQLAAVATAYLAQQGITLYQPRASAKYPAAVCNACSCTTGLVLEGTVSPADLAAVQALGFQ</sequence>
<organism evidence="2 3">
    <name type="scientific">Hymenobacter negativus</name>
    <dbReference type="NCBI Taxonomy" id="2795026"/>
    <lineage>
        <taxon>Bacteria</taxon>
        <taxon>Pseudomonadati</taxon>
        <taxon>Bacteroidota</taxon>
        <taxon>Cytophagia</taxon>
        <taxon>Cytophagales</taxon>
        <taxon>Hymenobacteraceae</taxon>
        <taxon>Hymenobacter</taxon>
    </lineage>
</organism>
<evidence type="ECO:0000256" key="1">
    <source>
        <dbReference type="SAM" id="SignalP"/>
    </source>
</evidence>
<keyword evidence="3" id="KW-1185">Reference proteome</keyword>
<keyword evidence="1" id="KW-0732">Signal</keyword>
<reference evidence="2 3" key="1">
    <citation type="submission" date="2021-03" db="EMBL/GenBank/DDBJ databases">
        <authorList>
            <person name="Kim M.K."/>
        </authorList>
    </citation>
    <scope>NUCLEOTIDE SEQUENCE [LARGE SCALE GENOMIC DNA]</scope>
    <source>
        <strain evidence="2 3">BT442</strain>
    </source>
</reference>
<comment type="caution">
    <text evidence="2">The sequence shown here is derived from an EMBL/GenBank/DDBJ whole genome shotgun (WGS) entry which is preliminary data.</text>
</comment>
<accession>A0ABS3Q9J7</accession>
<feature type="signal peptide" evidence="1">
    <location>
        <begin position="1"/>
        <end position="21"/>
    </location>
</feature>
<protein>
    <submittedName>
        <fullName evidence="2">Uncharacterized protein</fullName>
    </submittedName>
</protein>
<dbReference type="PROSITE" id="PS51257">
    <property type="entry name" value="PROKAR_LIPOPROTEIN"/>
    <property type="match status" value="1"/>
</dbReference>
<gene>
    <name evidence="2" type="ORF">J4E00_02580</name>
</gene>
<evidence type="ECO:0000313" key="2">
    <source>
        <dbReference type="EMBL" id="MBO2007918.1"/>
    </source>
</evidence>
<feature type="chain" id="PRO_5045284352" evidence="1">
    <location>
        <begin position="22"/>
        <end position="117"/>
    </location>
</feature>
<dbReference type="RefSeq" id="WP_208173443.1">
    <property type="nucleotide sequence ID" value="NZ_JAGETZ010000001.1"/>
</dbReference>
<dbReference type="Proteomes" id="UP000664369">
    <property type="component" value="Unassembled WGS sequence"/>
</dbReference>
<name>A0ABS3Q9J7_9BACT</name>
<evidence type="ECO:0000313" key="3">
    <source>
        <dbReference type="Proteomes" id="UP000664369"/>
    </source>
</evidence>
<proteinExistence type="predicted"/>
<dbReference type="EMBL" id="JAGETZ010000001">
    <property type="protein sequence ID" value="MBO2007918.1"/>
    <property type="molecule type" value="Genomic_DNA"/>
</dbReference>